<name>A0ACC2PXK2_9HYME</name>
<proteinExistence type="predicted"/>
<protein>
    <submittedName>
        <fullName evidence="1">Uncharacterized protein</fullName>
    </submittedName>
</protein>
<reference evidence="1" key="1">
    <citation type="submission" date="2023-04" db="EMBL/GenBank/DDBJ databases">
        <title>A chromosome-level genome assembly of the parasitoid wasp Eretmocerus hayati.</title>
        <authorList>
            <person name="Zhong Y."/>
            <person name="Liu S."/>
            <person name="Liu Y."/>
        </authorList>
    </citation>
    <scope>NUCLEOTIDE SEQUENCE</scope>
    <source>
        <strain evidence="1">ZJU_SS_LIU_2023</strain>
    </source>
</reference>
<sequence length="651" mass="72640">MLEASASRNGSLGNCGILIDKLINAPLQNHRVWRSPVGMACAHFLHKEPRRKMVDCLLEHGASLEFDPKRHSESCAHAALAYADCELLERLVRSGANLNCLDRVFQDRHGERGGNTPLHKLMLGTAFDAEFCRKKSRNLMQTNNSDYSPTISELRLKLTQKLLELGADVNVADTRGSTAVHLMFKGQLSNHKLAKNGDEVLTLLLNAGAEVNHLNDSGESPLSLAAKCGSYQMVKRLIDAGADVNLTKGSTNSALHNAIVGAHRDIVELLLNCGADVNVKDDDGKNILWTAAKNWNKKKIAEYIEILKLIMTHSANKNSIEHDKYVLFGAVLESGTMEAMHLFLENGVRLDNCGIPFPLHRAAVNSEVGILEYLLKTRLYSVDAVDKTGATALFIAVVHERLDCVRKLIEWGANVDTPTDPKSELETAGRSPLSQAVSKGNLEIVDLLLSFGAKIHLNFGTGDKKCFMNALRDWSRIDLTEVKVLNFDITWRCLFGRVLLSQSHVHEINTGKSTLEDQIEFLPELDSQYQVDIIRATLSELDALKSVSFYDGRDNPVTLFDLLHGKEITRYMNNAQVIHKYELLGVTKRFPIYGHLIESRFSIAHFKRKLMDKAVEKLCQTLGSYSWSCGSFFYDVMTHLSIRDLQNLSEM</sequence>
<dbReference type="EMBL" id="CM056741">
    <property type="protein sequence ID" value="KAJ8688330.1"/>
    <property type="molecule type" value="Genomic_DNA"/>
</dbReference>
<evidence type="ECO:0000313" key="2">
    <source>
        <dbReference type="Proteomes" id="UP001239111"/>
    </source>
</evidence>
<dbReference type="Proteomes" id="UP001239111">
    <property type="component" value="Chromosome 1"/>
</dbReference>
<keyword evidence="2" id="KW-1185">Reference proteome</keyword>
<evidence type="ECO:0000313" key="1">
    <source>
        <dbReference type="EMBL" id="KAJ8688330.1"/>
    </source>
</evidence>
<organism evidence="1 2">
    <name type="scientific">Eretmocerus hayati</name>
    <dbReference type="NCBI Taxonomy" id="131215"/>
    <lineage>
        <taxon>Eukaryota</taxon>
        <taxon>Metazoa</taxon>
        <taxon>Ecdysozoa</taxon>
        <taxon>Arthropoda</taxon>
        <taxon>Hexapoda</taxon>
        <taxon>Insecta</taxon>
        <taxon>Pterygota</taxon>
        <taxon>Neoptera</taxon>
        <taxon>Endopterygota</taxon>
        <taxon>Hymenoptera</taxon>
        <taxon>Apocrita</taxon>
        <taxon>Proctotrupomorpha</taxon>
        <taxon>Chalcidoidea</taxon>
        <taxon>Aphelinidae</taxon>
        <taxon>Aphelininae</taxon>
        <taxon>Eretmocerus</taxon>
    </lineage>
</organism>
<gene>
    <name evidence="1" type="ORF">QAD02_024125</name>
</gene>
<comment type="caution">
    <text evidence="1">The sequence shown here is derived from an EMBL/GenBank/DDBJ whole genome shotgun (WGS) entry which is preliminary data.</text>
</comment>
<accession>A0ACC2PXK2</accession>